<dbReference type="InterPro" id="IPR034804">
    <property type="entry name" value="SQR/QFR_C/D"/>
</dbReference>
<evidence type="ECO:0000256" key="2">
    <source>
        <dbReference type="ARBA" id="ARBA00004050"/>
    </source>
</evidence>
<dbReference type="SUPFAM" id="SSF81343">
    <property type="entry name" value="Fumarate reductase respiratory complex transmembrane subunits"/>
    <property type="match status" value="1"/>
</dbReference>
<evidence type="ECO:0000256" key="5">
    <source>
        <dbReference type="ARBA" id="ARBA00022692"/>
    </source>
</evidence>
<dbReference type="GO" id="GO:0046872">
    <property type="term" value="F:metal ion binding"/>
    <property type="evidence" value="ECO:0007669"/>
    <property type="project" value="UniProtKB-KW"/>
</dbReference>
<gene>
    <name evidence="11" type="ORF">B1C78_03330</name>
</gene>
<comment type="subcellular location">
    <subcellularLocation>
        <location evidence="3">Membrane</location>
    </subcellularLocation>
</comment>
<evidence type="ECO:0000256" key="4">
    <source>
        <dbReference type="ARBA" id="ARBA00022617"/>
    </source>
</evidence>
<dbReference type="InterPro" id="IPR000701">
    <property type="entry name" value="SuccDH_FuR_B_TM-su"/>
</dbReference>
<keyword evidence="5 10" id="KW-0812">Transmembrane</keyword>
<dbReference type="Pfam" id="PF01127">
    <property type="entry name" value="Sdh_cyt"/>
    <property type="match status" value="1"/>
</dbReference>
<keyword evidence="12" id="KW-1185">Reference proteome</keyword>
<dbReference type="EMBL" id="MVBK01000018">
    <property type="protein sequence ID" value="OOG27728.1"/>
    <property type="molecule type" value="Genomic_DNA"/>
</dbReference>
<evidence type="ECO:0000256" key="10">
    <source>
        <dbReference type="SAM" id="Phobius"/>
    </source>
</evidence>
<sequence>MRLWAAQRISAMVLGVCVFVHLITIMVAMRGGLSAAEILERTQGNWAWFVFYVVFVAAVVVHAPIGLRTIIEEWLGWRGTWLDILLVVLAAALGLWGLRAVWAVFA</sequence>
<keyword evidence="8" id="KW-0408">Iron</keyword>
<name>A0A1V3NS81_9GAMM</name>
<dbReference type="Proteomes" id="UP000189462">
    <property type="component" value="Unassembled WGS sequence"/>
</dbReference>
<evidence type="ECO:0000313" key="12">
    <source>
        <dbReference type="Proteomes" id="UP000189462"/>
    </source>
</evidence>
<comment type="caution">
    <text evidence="11">The sequence shown here is derived from an EMBL/GenBank/DDBJ whole genome shotgun (WGS) entry which is preliminary data.</text>
</comment>
<evidence type="ECO:0000256" key="3">
    <source>
        <dbReference type="ARBA" id="ARBA00004370"/>
    </source>
</evidence>
<evidence type="ECO:0000256" key="7">
    <source>
        <dbReference type="ARBA" id="ARBA00022989"/>
    </source>
</evidence>
<dbReference type="Gene3D" id="1.20.1300.10">
    <property type="entry name" value="Fumarate reductase/succinate dehydrogenase, transmembrane subunit"/>
    <property type="match status" value="1"/>
</dbReference>
<keyword evidence="4" id="KW-0349">Heme</keyword>
<protein>
    <submittedName>
        <fullName evidence="11">Succinate dehydrogenase</fullName>
    </submittedName>
</protein>
<keyword evidence="6" id="KW-0479">Metal-binding</keyword>
<evidence type="ECO:0000256" key="9">
    <source>
        <dbReference type="ARBA" id="ARBA00023136"/>
    </source>
</evidence>
<evidence type="ECO:0000256" key="1">
    <source>
        <dbReference type="ARBA" id="ARBA00001971"/>
    </source>
</evidence>
<comment type="function">
    <text evidence="2">Membrane-anchoring subunit of succinate dehydrogenase (SDH).</text>
</comment>
<dbReference type="AlphaFoldDB" id="A0A1V3NS81"/>
<feature type="transmembrane region" description="Helical" evidence="10">
    <location>
        <begin position="79"/>
        <end position="105"/>
    </location>
</feature>
<feature type="transmembrane region" description="Helical" evidence="10">
    <location>
        <begin position="46"/>
        <end position="67"/>
    </location>
</feature>
<keyword evidence="7 10" id="KW-1133">Transmembrane helix</keyword>
<evidence type="ECO:0000256" key="6">
    <source>
        <dbReference type="ARBA" id="ARBA00022723"/>
    </source>
</evidence>
<evidence type="ECO:0000256" key="8">
    <source>
        <dbReference type="ARBA" id="ARBA00023004"/>
    </source>
</evidence>
<accession>A0A1V3NS81</accession>
<reference evidence="11 12" key="1">
    <citation type="submission" date="2017-02" db="EMBL/GenBank/DDBJ databases">
        <title>Genomic diversity within the haloalkaliphilic genus Thioalkalivibrio.</title>
        <authorList>
            <person name="Ahn A.-C."/>
            <person name="Meier-Kolthoff J."/>
            <person name="Overmars L."/>
            <person name="Richter M."/>
            <person name="Woyke T."/>
            <person name="Sorokin D.Y."/>
            <person name="Muyzer G."/>
        </authorList>
    </citation>
    <scope>NUCLEOTIDE SEQUENCE [LARGE SCALE GENOMIC DNA]</scope>
    <source>
        <strain evidence="11 12">ALJD</strain>
    </source>
</reference>
<keyword evidence="9 10" id="KW-0472">Membrane</keyword>
<dbReference type="STRING" id="108003.B1C78_03330"/>
<comment type="cofactor">
    <cofactor evidence="1">
        <name>heme</name>
        <dbReference type="ChEBI" id="CHEBI:30413"/>
    </cofactor>
</comment>
<dbReference type="GO" id="GO:0016020">
    <property type="term" value="C:membrane"/>
    <property type="evidence" value="ECO:0007669"/>
    <property type="project" value="UniProtKB-SubCell"/>
</dbReference>
<organism evidence="11 12">
    <name type="scientific">Thioalkalivibrio denitrificans</name>
    <dbReference type="NCBI Taxonomy" id="108003"/>
    <lineage>
        <taxon>Bacteria</taxon>
        <taxon>Pseudomonadati</taxon>
        <taxon>Pseudomonadota</taxon>
        <taxon>Gammaproteobacteria</taxon>
        <taxon>Chromatiales</taxon>
        <taxon>Ectothiorhodospiraceae</taxon>
        <taxon>Thioalkalivibrio</taxon>
    </lineage>
</organism>
<proteinExistence type="predicted"/>
<evidence type="ECO:0000313" key="11">
    <source>
        <dbReference type="EMBL" id="OOG27728.1"/>
    </source>
</evidence>